<dbReference type="SUPFAM" id="SSF48452">
    <property type="entry name" value="TPR-like"/>
    <property type="match status" value="1"/>
</dbReference>
<dbReference type="AlphaFoldDB" id="A0A0P1B7I1"/>
<evidence type="ECO:0000313" key="1">
    <source>
        <dbReference type="EMBL" id="CEG50514.1"/>
    </source>
</evidence>
<dbReference type="InterPro" id="IPR011990">
    <property type="entry name" value="TPR-like_helical_dom_sf"/>
</dbReference>
<dbReference type="OMA" id="KFLHSFM"/>
<name>A0A0P1B7I1_PLAHL</name>
<dbReference type="STRING" id="4781.A0A0P1B7I1"/>
<evidence type="ECO:0008006" key="3">
    <source>
        <dbReference type="Google" id="ProtNLM"/>
    </source>
</evidence>
<keyword evidence="2" id="KW-1185">Reference proteome</keyword>
<dbReference type="GeneID" id="36395707"/>
<proteinExistence type="predicted"/>
<dbReference type="EMBL" id="CCYD01000116">
    <property type="protein sequence ID" value="CEG50514.1"/>
    <property type="molecule type" value="Genomic_DNA"/>
</dbReference>
<reference evidence="2" key="1">
    <citation type="submission" date="2014-09" db="EMBL/GenBank/DDBJ databases">
        <authorList>
            <person name="Sharma Rahul"/>
            <person name="Thines Marco"/>
        </authorList>
    </citation>
    <scope>NUCLEOTIDE SEQUENCE [LARGE SCALE GENOMIC DNA]</scope>
</reference>
<accession>A0A0P1B7I1</accession>
<sequence length="940" mass="107330">MDLVKLIDIYQVRRDLALCWLAETFVHVLERVATHFHIDCYTLVSVGDTTIAQYASVLSELITAFLHRDEAKYLIGNGRYTHVNKIDTLLQLVLNQSSYNSISSIRVLFVVHELCKVKDRLTTKLQKASNGNVLLIMLDSGELLEFVTNTRMMASSTMFHSEYFCAADCSFHSDWQQSLSFIAQPLDCFRFQNGWKIMLEILSWMSDLDQRHTLQKEHLKAPQTTMISKTKGMPFQLLLLFLRWSHFHPEMVRVCSKRFGRQVQLIPQERIRCELVELQMQDEQIWTGLYPPIQSPTNVQPKQEHAVSSLFLDASSCAWQHVPNLARLSQCSLWSTQKTFYKSQGIRAWSSGKVPFGVSSSSFLAAAYARIAADFLLSNADSVKPSLRPNDAPNCFVWEAASGSCKFLHSFMLHFTELVEKLVEFKQRQLVPLVIATDLSEQILTSRSQMECFRTYIERGQLDFALFDTDEFVQRRFCDFEKRNTLKLMHSQRLWRIRSEGPVILIGNYFLDSLRADVYTVAIKQDCSPVISTDEVGYNVGIHDDRIAIQAALLDEKTSNSANMDIHLCPLNDAQTQAIYKDDRLNATFLKILKQYQSCEHKSSGLILFPVGALEFFLSLLDQDVEAATFPVAILGGDARFSFRDAISSAYVGTKTAYTPKGFNGVLRLVLPQLSPTPDCFCLPIDFEILDIFFKYLNSSNTGVSAISKSISAPASDTFSVFFAIIEQQSTKKDIDVRDAKFKALHLSFRDQFARFTPGDCDLMWGMMSFDNGARYFSVSTLVGLLAECGWDFDLFAILQWELLKRMTGKENHELVDYQSVLIDAGMKSWRTFYHMEQQTEMDGIVRIARLQLARWFYVLKAYDKVLELLGPWLALAPMSTSANDMSVFYLLGLTSLQMDKYWSALSFFQLCARFAPTKEKFKRRIASTVLHCQTYTTVL</sequence>
<dbReference type="Proteomes" id="UP000054928">
    <property type="component" value="Unassembled WGS sequence"/>
</dbReference>
<protein>
    <recommendedName>
        <fullName evidence="3">Tetratricopeptide-like helical</fullName>
    </recommendedName>
</protein>
<dbReference type="RefSeq" id="XP_024586883.1">
    <property type="nucleotide sequence ID" value="XM_024718479.1"/>
</dbReference>
<organism evidence="1 2">
    <name type="scientific">Plasmopara halstedii</name>
    <name type="common">Downy mildew of sunflower</name>
    <dbReference type="NCBI Taxonomy" id="4781"/>
    <lineage>
        <taxon>Eukaryota</taxon>
        <taxon>Sar</taxon>
        <taxon>Stramenopiles</taxon>
        <taxon>Oomycota</taxon>
        <taxon>Peronosporomycetes</taxon>
        <taxon>Peronosporales</taxon>
        <taxon>Peronosporaceae</taxon>
        <taxon>Plasmopara</taxon>
    </lineage>
</organism>
<dbReference type="OrthoDB" id="64915at2759"/>
<evidence type="ECO:0000313" key="2">
    <source>
        <dbReference type="Proteomes" id="UP000054928"/>
    </source>
</evidence>